<keyword evidence="12" id="KW-1185">Reference proteome</keyword>
<dbReference type="GO" id="GO:0016592">
    <property type="term" value="C:mediator complex"/>
    <property type="evidence" value="ECO:0007669"/>
    <property type="project" value="InterPro"/>
</dbReference>
<feature type="compositionally biased region" description="Basic and acidic residues" evidence="10">
    <location>
        <begin position="1"/>
        <end position="13"/>
    </location>
</feature>
<reference evidence="11" key="1">
    <citation type="journal article" date="2020" name="Stud. Mycol.">
        <title>101 Dothideomycetes genomes: a test case for predicting lifestyles and emergence of pathogens.</title>
        <authorList>
            <person name="Haridas S."/>
            <person name="Albert R."/>
            <person name="Binder M."/>
            <person name="Bloem J."/>
            <person name="Labutti K."/>
            <person name="Salamov A."/>
            <person name="Andreopoulos B."/>
            <person name="Baker S."/>
            <person name="Barry K."/>
            <person name="Bills G."/>
            <person name="Bluhm B."/>
            <person name="Cannon C."/>
            <person name="Castanera R."/>
            <person name="Culley D."/>
            <person name="Daum C."/>
            <person name="Ezra D."/>
            <person name="Gonzalez J."/>
            <person name="Henrissat B."/>
            <person name="Kuo A."/>
            <person name="Liang C."/>
            <person name="Lipzen A."/>
            <person name="Lutzoni F."/>
            <person name="Magnuson J."/>
            <person name="Mondo S."/>
            <person name="Nolan M."/>
            <person name="Ohm R."/>
            <person name="Pangilinan J."/>
            <person name="Park H.-J."/>
            <person name="Ramirez L."/>
            <person name="Alfaro M."/>
            <person name="Sun H."/>
            <person name="Tritt A."/>
            <person name="Yoshinaga Y."/>
            <person name="Zwiers L.-H."/>
            <person name="Turgeon B."/>
            <person name="Goodwin S."/>
            <person name="Spatafora J."/>
            <person name="Crous P."/>
            <person name="Grigoriev I."/>
        </authorList>
    </citation>
    <scope>NUCLEOTIDE SEQUENCE</scope>
    <source>
        <strain evidence="11">CBS 161.51</strain>
    </source>
</reference>
<dbReference type="OrthoDB" id="2160599at2759"/>
<evidence type="ECO:0000256" key="9">
    <source>
        <dbReference type="RuleBase" id="RU364151"/>
    </source>
</evidence>
<feature type="compositionally biased region" description="Polar residues" evidence="10">
    <location>
        <begin position="54"/>
        <end position="64"/>
    </location>
</feature>
<evidence type="ECO:0000256" key="8">
    <source>
        <dbReference type="ARBA" id="ARBA00032018"/>
    </source>
</evidence>
<evidence type="ECO:0000256" key="7">
    <source>
        <dbReference type="ARBA" id="ARBA00023242"/>
    </source>
</evidence>
<feature type="region of interest" description="Disordered" evidence="10">
    <location>
        <begin position="1"/>
        <end position="121"/>
    </location>
</feature>
<comment type="subunit">
    <text evidence="9">Component of the Mediator complex.</text>
</comment>
<evidence type="ECO:0000313" key="12">
    <source>
        <dbReference type="Proteomes" id="UP000800038"/>
    </source>
</evidence>
<feature type="compositionally biased region" description="Polar residues" evidence="10">
    <location>
        <begin position="71"/>
        <end position="83"/>
    </location>
</feature>
<comment type="subcellular location">
    <subcellularLocation>
        <location evidence="1 9">Nucleus</location>
    </subcellularLocation>
</comment>
<feature type="compositionally biased region" description="Polar residues" evidence="10">
    <location>
        <begin position="106"/>
        <end position="116"/>
    </location>
</feature>
<dbReference type="AlphaFoldDB" id="A0A6A5T5R7"/>
<keyword evidence="6 9" id="KW-0804">Transcription</keyword>
<organism evidence="11 12">
    <name type="scientific">Clathrospora elynae</name>
    <dbReference type="NCBI Taxonomy" id="706981"/>
    <lineage>
        <taxon>Eukaryota</taxon>
        <taxon>Fungi</taxon>
        <taxon>Dikarya</taxon>
        <taxon>Ascomycota</taxon>
        <taxon>Pezizomycotina</taxon>
        <taxon>Dothideomycetes</taxon>
        <taxon>Pleosporomycetidae</taxon>
        <taxon>Pleosporales</taxon>
        <taxon>Diademaceae</taxon>
        <taxon>Clathrospora</taxon>
    </lineage>
</organism>
<dbReference type="GO" id="GO:0003712">
    <property type="term" value="F:transcription coregulator activity"/>
    <property type="evidence" value="ECO:0007669"/>
    <property type="project" value="InterPro"/>
</dbReference>
<keyword evidence="4 9" id="KW-0805">Transcription regulation</keyword>
<dbReference type="GO" id="GO:0006357">
    <property type="term" value="P:regulation of transcription by RNA polymerase II"/>
    <property type="evidence" value="ECO:0007669"/>
    <property type="project" value="InterPro"/>
</dbReference>
<evidence type="ECO:0000313" key="11">
    <source>
        <dbReference type="EMBL" id="KAF1946096.1"/>
    </source>
</evidence>
<dbReference type="InterPro" id="IPR013942">
    <property type="entry name" value="Mediator_Med19_fun"/>
</dbReference>
<proteinExistence type="inferred from homology"/>
<keyword evidence="5 9" id="KW-0010">Activator</keyword>
<accession>A0A6A5T5R7</accession>
<dbReference type="Pfam" id="PF08633">
    <property type="entry name" value="Rox3"/>
    <property type="match status" value="1"/>
</dbReference>
<sequence>MSDPSAKRQRLDSTGRFSPASPPFDVAAKASGQTTKPAMHPRTPTSPPYVAMHSLSQSATSASNLHPFPTPASTAGFASSAQLDSDGDARMEESADDDAARAGQYRLSNHNRQGESVYTKDGRLRAAQGISGSQLFSVTKERHAPSRPHPSQNLLRLYSLEPLARSVARNDPVTGEKINKLRKSYEGHIKQMQIAGKPKATKMDRVFHDLLSIPEDDWNSQNVTGKQAEKKALAPDGTALDPDFAQLLDGALAGIAPGPLPTADAAKYKAYLGTDEVIKPKPQDGPVQRATPFTSAALTPTNHSIGNRGLARPERSGSKRAYTDATFQGYGEGFGDDYADSTGGEDTPGGNMSKRRKLQFERTPHSVEVGGVRR</sequence>
<dbReference type="Proteomes" id="UP000800038">
    <property type="component" value="Unassembled WGS sequence"/>
</dbReference>
<dbReference type="EMBL" id="ML976005">
    <property type="protein sequence ID" value="KAF1946096.1"/>
    <property type="molecule type" value="Genomic_DNA"/>
</dbReference>
<gene>
    <name evidence="9" type="primary">MED19</name>
    <name evidence="11" type="ORF">EJ02DRAFT_450870</name>
</gene>
<protein>
    <recommendedName>
        <fullName evidence="3 9">Mediator of RNA polymerase II transcription subunit 19</fullName>
    </recommendedName>
    <alternativeName>
        <fullName evidence="8 9">Mediator complex subunit 19</fullName>
    </alternativeName>
</protein>
<evidence type="ECO:0000256" key="5">
    <source>
        <dbReference type="ARBA" id="ARBA00023159"/>
    </source>
</evidence>
<evidence type="ECO:0000256" key="6">
    <source>
        <dbReference type="ARBA" id="ARBA00023163"/>
    </source>
</evidence>
<name>A0A6A5T5R7_9PLEO</name>
<comment type="similarity">
    <text evidence="2 9">Belongs to the Mediator complex subunit 19 family.</text>
</comment>
<evidence type="ECO:0000256" key="4">
    <source>
        <dbReference type="ARBA" id="ARBA00023015"/>
    </source>
</evidence>
<evidence type="ECO:0000256" key="1">
    <source>
        <dbReference type="ARBA" id="ARBA00004123"/>
    </source>
</evidence>
<feature type="region of interest" description="Disordered" evidence="10">
    <location>
        <begin position="297"/>
        <end position="374"/>
    </location>
</feature>
<keyword evidence="7 9" id="KW-0539">Nucleus</keyword>
<evidence type="ECO:0000256" key="2">
    <source>
        <dbReference type="ARBA" id="ARBA00009259"/>
    </source>
</evidence>
<evidence type="ECO:0000256" key="10">
    <source>
        <dbReference type="SAM" id="MobiDB-lite"/>
    </source>
</evidence>
<comment type="function">
    <text evidence="9">Component of the Mediator complex, a coactivator involved in the regulated transcription of nearly all RNA polymerase II-dependent genes. Mediator functions as a bridge to convey information from gene-specific regulatory proteins to the basal RNA polymerase II transcription machinery. Mediator is recruited to promoters by direct interactions with regulatory proteins and serves as a scaffold for the assembly of a functional preinitiation complex with RNA polymerase II and the general transcription factors.</text>
</comment>
<evidence type="ECO:0000256" key="3">
    <source>
        <dbReference type="ARBA" id="ARBA00019615"/>
    </source>
</evidence>